<dbReference type="EMBL" id="JBHUHV010000026">
    <property type="protein sequence ID" value="MFD2066964.1"/>
    <property type="molecule type" value="Genomic_DNA"/>
</dbReference>
<evidence type="ECO:0000313" key="3">
    <source>
        <dbReference type="EMBL" id="MFD2066964.1"/>
    </source>
</evidence>
<dbReference type="NCBIfam" id="TIGR03696">
    <property type="entry name" value="Rhs_assc_core"/>
    <property type="match status" value="1"/>
</dbReference>
<evidence type="ECO:0000256" key="1">
    <source>
        <dbReference type="SAM" id="MobiDB-lite"/>
    </source>
</evidence>
<feature type="domain" description="DUF6443" evidence="2">
    <location>
        <begin position="607"/>
        <end position="752"/>
    </location>
</feature>
<feature type="region of interest" description="Disordered" evidence="1">
    <location>
        <begin position="1762"/>
        <end position="1782"/>
    </location>
</feature>
<dbReference type="InterPro" id="IPR022385">
    <property type="entry name" value="Rhs_assc_core"/>
</dbReference>
<comment type="caution">
    <text evidence="3">The sequence shown here is derived from an EMBL/GenBank/DDBJ whole genome shotgun (WGS) entry which is preliminary data.</text>
</comment>
<dbReference type="Gene3D" id="2.180.10.10">
    <property type="entry name" value="RHS repeat-associated core"/>
    <property type="match status" value="2"/>
</dbReference>
<dbReference type="InterPro" id="IPR045619">
    <property type="entry name" value="DUF6443"/>
</dbReference>
<protein>
    <submittedName>
        <fullName evidence="3">DUF6443 domain-containing protein</fullName>
    </submittedName>
</protein>
<keyword evidence="4" id="KW-1185">Reference proteome</keyword>
<dbReference type="Pfam" id="PF20041">
    <property type="entry name" value="DUF6443"/>
    <property type="match status" value="1"/>
</dbReference>
<proteinExistence type="predicted"/>
<name>A0ABW4WW53_9BACT</name>
<reference evidence="4" key="1">
    <citation type="journal article" date="2019" name="Int. J. Syst. Evol. Microbiol.">
        <title>The Global Catalogue of Microorganisms (GCM) 10K type strain sequencing project: providing services to taxonomists for standard genome sequencing and annotation.</title>
        <authorList>
            <consortium name="The Broad Institute Genomics Platform"/>
            <consortium name="The Broad Institute Genome Sequencing Center for Infectious Disease"/>
            <person name="Wu L."/>
            <person name="Ma J."/>
        </authorList>
    </citation>
    <scope>NUCLEOTIDE SEQUENCE [LARGE SCALE GENOMIC DNA]</scope>
    <source>
        <strain evidence="4">JCM 16545</strain>
    </source>
</reference>
<accession>A0ABW4WW53</accession>
<evidence type="ECO:0000313" key="4">
    <source>
        <dbReference type="Proteomes" id="UP001597369"/>
    </source>
</evidence>
<evidence type="ECO:0000259" key="2">
    <source>
        <dbReference type="Pfam" id="PF20041"/>
    </source>
</evidence>
<gene>
    <name evidence="3" type="ORF">ACFSKU_08720</name>
</gene>
<sequence length="1956" mass="211928">MILLCAQSVAQSTGTIYGSGGTCVTSRMALVFSGGTINRWSITGNAGYRIITGGTTSSSIQVEWTSPGTAYVNAYYTNSRGTTTQANATYTISSSTPYSVSLRATSATTVCEGGTASFKATPSNAGTSPVYYWYVDGQVVKSGQSLDSNILNTSSLSSGIHSVYVSVVPYSLSCPASNSSESNVINVTVNPPPSVSLAPFAIACVNKSPFTITGGSPAGGTYSGPGVSNGTFNPATAGVGTHAITYSYTNNNGCRASATSNITVSSPPSVSLASLASVCVNKDAFSLTGGSPAGGTYSGPGVSNGTFNPATAGVGTHAITYSYTNNNGCIVNTSKAITVNPLPSASLAPFAATCINRGAFSLSGGSPAGGTYSGPGVSNGFFNPAVAGAGAHTITYSYTNSNGCSATVSNTITVSSATLNPFASVCVNTEAFTLTGGSPAGGTYSGPGVSNGVFNPAVAGAGTHTIIYSYNTNGCNTAASKTITVNPAPQLNITSTYVRFLSGKGGQLSVTGAESYSWSPTTGLSNANSSNPTVTLTNTGNSPVTYSYTVTGQNANGCSSTAVVEVIVDPVKLSVNTPKASSVSLVPTGTKTPPESPAVSSMNYVRTYTARVATTSEAELSSPTTPVEKVQVSTQYFDGLGRPLQTVIKQASPGKNDVIQPMVYDEFGRQKKEYLPYVGGATSLGSYRSNALQEQYQFYTQSSAYNESLPKTDYPYAEKDFEASPLNRVLAQAASGENWRLGSAHEVKYAEQTNTLSDAVRIWQVGSGLSTTLTSPATYGAGTLYVSQVTDEQGSKSYAYKDKQGRIILKKQQSSTSQYVSTYYVYDDLGNLRYVLPPKAVEVMAQNNWQLTANVHALVFRYHYDSRQRLIIKQVPGSEPIYLVYNKRDQLILTQDGNQRKPGVTPQWSFTKYDALNRPIMTGIFSDSRTHEQMQAQAASTTNQYEATTANETGYTLTSSFPTSVAEKDLLTVTYYDNYNYPAMSGTSFVPEAGVTAKNNKVKGQVTGEKVRDLGTNTWLLTVNFYDDKYRIIQTVSQNNFWGSDRTTTQYDFTGNPLVAYTTHTLGIATLILKDEMSYDHAGRLLQTRQRISTDAGWIDAFPALILSSNEYNELGQLKDKSLHSADGGSSYLQSVDYRYNIRGWLTHINNSSLSNDNGLTNDDSNDVFGMELSYDFGFNKNYFNGNIAGVKWQVSTDKVQRSYGYQYDPFSRILQGDFRAYNASNGQWDKEQTSGNGNYDMWGLSYDVNGNILSMNRRGLRSGTSTTKAYGLLDQLQYRYEPAKGNQLLGVDDTEVTASTHDFEDKGGRKYSMASPEYAYDANGNMIRDDNKGITNVTYNHLNLPAVIEFGTGKGIHYQYKADGTKMSKTVVESGKPNAVTNYVSNMVLDGEVLQYIHTPEGRIKINQAQMEWTYEYHIKDHLGNLRVSFGEPITNNMMATMEEVNDYQEQEVYGFENISETRHQDQVKARSGNYAARLNAEEGTLLGPGKQLQVQKGDSVHVQVFGHYRKEKKSNKAYSLATWLAGNSVMQVQDAPREKGGNKTKSAFPFLSAGIALTPQVLQNSKKAPQAYVRYIAYDSTGNYLGSEYQLLGEEAQDNWEELQLNYTAKDDGYVEVFVANESGQEVFFDDMSISTVSPPVVQENHYDPWGLNLAGIEKQGVPDHKFQYQGKEKQGDLGLNTYDFHTRMYMPDIGRTFQVDPMSDSYYSWSPYAWVMSNPIKFMDPTGMFSTHTDKDGNVVAVYDDGDLSVYKHDDTPKEFAKNDKEAANGEKRLSGKDGERMGRTLHTYSFVDFDKFEEGDVSPVGRIDFGANWAQTNVQNVLDENSGVIDYGLNAGTGEAYDVKAHTPEGEGKYYGSIIYDDVYASARDVGNFAAGAVAQRSILPTKLILYGFGAYNNSNNSKRDTPLTIMYDQAIRSSGGNKGFLQAPTYGEDQLSFRGIQLGIQNSRRFR</sequence>
<dbReference type="Proteomes" id="UP001597369">
    <property type="component" value="Unassembled WGS sequence"/>
</dbReference>
<organism evidence="3 4">
    <name type="scientific">Pontibacter silvestris</name>
    <dbReference type="NCBI Taxonomy" id="2305183"/>
    <lineage>
        <taxon>Bacteria</taxon>
        <taxon>Pseudomonadati</taxon>
        <taxon>Bacteroidota</taxon>
        <taxon>Cytophagia</taxon>
        <taxon>Cytophagales</taxon>
        <taxon>Hymenobacteraceae</taxon>
        <taxon>Pontibacter</taxon>
    </lineage>
</organism>
<dbReference type="RefSeq" id="WP_377469601.1">
    <property type="nucleotide sequence ID" value="NZ_JBHUHV010000026.1"/>
</dbReference>